<dbReference type="InterPro" id="IPR036390">
    <property type="entry name" value="WH_DNA-bd_sf"/>
</dbReference>
<dbReference type="PANTHER" id="PTHR33169:SF14">
    <property type="entry name" value="TRANSCRIPTIONAL REGULATOR RV3488"/>
    <property type="match status" value="1"/>
</dbReference>
<sequence length="106" mass="12579">MAKDHFFFKMDMLILLALRKQDCYGYELVHIIKEQTDGVIDLKLGTLYPVLYRLIDDQCISSSDVVENRRVRVYYHMEPKGEEYLQQLLTKYLSWSSAIQKLIERG</sequence>
<reference evidence="2 3" key="3">
    <citation type="submission" date="2023-06" db="EMBL/GenBank/DDBJ databases">
        <authorList>
            <person name="Zeman M."/>
            <person name="Kubasova T."/>
            <person name="Jahodarova E."/>
            <person name="Nykrynova M."/>
            <person name="Rychlik I."/>
        </authorList>
    </citation>
    <scope>NUCLEOTIDE SEQUENCE [LARGE SCALE GENOMIC DNA]</scope>
    <source>
        <strain evidence="2 3">ET39</strain>
    </source>
</reference>
<organism evidence="2 3">
    <name type="scientific">Amedibacillus dolichus</name>
    <dbReference type="NCBI Taxonomy" id="31971"/>
    <lineage>
        <taxon>Bacteria</taxon>
        <taxon>Bacillati</taxon>
        <taxon>Bacillota</taxon>
        <taxon>Erysipelotrichia</taxon>
        <taxon>Erysipelotrichales</taxon>
        <taxon>Erysipelotrichaceae</taxon>
        <taxon>Amedibacillus</taxon>
    </lineage>
</organism>
<dbReference type="InterPro" id="IPR005149">
    <property type="entry name" value="Tscrpt_reg_PadR_N"/>
</dbReference>
<dbReference type="EMBL" id="JAUDCG010000047">
    <property type="protein sequence ID" value="MDM8157838.1"/>
    <property type="molecule type" value="Genomic_DNA"/>
</dbReference>
<keyword evidence="3" id="KW-1185">Reference proteome</keyword>
<dbReference type="InterPro" id="IPR036388">
    <property type="entry name" value="WH-like_DNA-bd_sf"/>
</dbReference>
<dbReference type="Proteomes" id="UP001529340">
    <property type="component" value="Unassembled WGS sequence"/>
</dbReference>
<dbReference type="RefSeq" id="WP_289608281.1">
    <property type="nucleotide sequence ID" value="NZ_JAUDCG010000047.1"/>
</dbReference>
<accession>A0ABT7UDX7</accession>
<evidence type="ECO:0000259" key="1">
    <source>
        <dbReference type="Pfam" id="PF03551"/>
    </source>
</evidence>
<evidence type="ECO:0000313" key="3">
    <source>
        <dbReference type="Proteomes" id="UP001529340"/>
    </source>
</evidence>
<dbReference type="Gene3D" id="1.10.10.10">
    <property type="entry name" value="Winged helix-like DNA-binding domain superfamily/Winged helix DNA-binding domain"/>
    <property type="match status" value="1"/>
</dbReference>
<dbReference type="InterPro" id="IPR052509">
    <property type="entry name" value="Metal_resp_DNA-bind_regulator"/>
</dbReference>
<proteinExistence type="predicted"/>
<reference evidence="2 3" key="2">
    <citation type="submission" date="2023-06" db="EMBL/GenBank/DDBJ databases">
        <title>Identification and characterization of horizontal gene transfer across gut microbiota members of farm animals based on homology search.</title>
        <authorList>
            <person name="Schwarzerova J."/>
            <person name="Nykrynova M."/>
            <person name="Jureckova K."/>
            <person name="Cejkova D."/>
            <person name="Rychlik I."/>
        </authorList>
    </citation>
    <scope>NUCLEOTIDE SEQUENCE [LARGE SCALE GENOMIC DNA]</scope>
    <source>
        <strain evidence="2 3">ET39</strain>
    </source>
</reference>
<dbReference type="Pfam" id="PF03551">
    <property type="entry name" value="PadR"/>
    <property type="match status" value="1"/>
</dbReference>
<evidence type="ECO:0000313" key="2">
    <source>
        <dbReference type="EMBL" id="MDM8157838.1"/>
    </source>
</evidence>
<name>A0ABT7UDX7_9FIRM</name>
<dbReference type="SUPFAM" id="SSF46785">
    <property type="entry name" value="Winged helix' DNA-binding domain"/>
    <property type="match status" value="1"/>
</dbReference>
<reference evidence="3" key="1">
    <citation type="submission" date="2023-06" db="EMBL/GenBank/DDBJ databases">
        <title>Identification and characterization of horizontal gene transfer across gut microbiota members of farm animals based on homology search.</title>
        <authorList>
            <person name="Zeman M."/>
            <person name="Kubasova T."/>
            <person name="Jahodarova E."/>
            <person name="Nykrynova M."/>
            <person name="Rychlik I."/>
        </authorList>
    </citation>
    <scope>NUCLEOTIDE SEQUENCE [LARGE SCALE GENOMIC DNA]</scope>
    <source>
        <strain evidence="3">ET39</strain>
    </source>
</reference>
<protein>
    <submittedName>
        <fullName evidence="2">PadR family transcriptional regulator</fullName>
    </submittedName>
</protein>
<comment type="caution">
    <text evidence="2">The sequence shown here is derived from an EMBL/GenBank/DDBJ whole genome shotgun (WGS) entry which is preliminary data.</text>
</comment>
<gene>
    <name evidence="2" type="ORF">QUV96_09335</name>
</gene>
<dbReference type="PANTHER" id="PTHR33169">
    <property type="entry name" value="PADR-FAMILY TRANSCRIPTIONAL REGULATOR"/>
    <property type="match status" value="1"/>
</dbReference>
<feature type="domain" description="Transcription regulator PadR N-terminal" evidence="1">
    <location>
        <begin position="14"/>
        <end position="87"/>
    </location>
</feature>